<dbReference type="eggNOG" id="COG3568">
    <property type="taxonomic scope" value="Bacteria"/>
</dbReference>
<dbReference type="RefSeq" id="WP_009600413.1">
    <property type="nucleotide sequence ID" value="NZ_AEIU01000056.1"/>
</dbReference>
<dbReference type="Pfam" id="PF03372">
    <property type="entry name" value="Exo_endo_phos"/>
    <property type="match status" value="1"/>
</dbReference>
<evidence type="ECO:0000313" key="4">
    <source>
        <dbReference type="EMBL" id="EFP97542.1"/>
    </source>
</evidence>
<dbReference type="EMBL" id="AEIU01000056">
    <property type="protein sequence ID" value="EFP97542.1"/>
    <property type="molecule type" value="Genomic_DNA"/>
</dbReference>
<feature type="domain" description="Endonuclease/exonuclease/phosphatase" evidence="3">
    <location>
        <begin position="168"/>
        <end position="417"/>
    </location>
</feature>
<keyword evidence="2" id="KW-0378">Hydrolase</keyword>
<dbReference type="InterPro" id="IPR017766">
    <property type="entry name" value="Sphingomyelinase/PLipase_C"/>
</dbReference>
<proteinExistence type="predicted"/>
<name>E3BHC2_9VIBR</name>
<dbReference type="InterPro" id="IPR036691">
    <property type="entry name" value="Endo/exonu/phosph_ase_sf"/>
</dbReference>
<dbReference type="GO" id="GO:0005576">
    <property type="term" value="C:extracellular region"/>
    <property type="evidence" value="ECO:0007669"/>
    <property type="project" value="InterPro"/>
</dbReference>
<dbReference type="InterPro" id="IPR005135">
    <property type="entry name" value="Endo/exonuclease/phosphatase"/>
</dbReference>
<dbReference type="STRING" id="796620.VIBC2010_09707"/>
<comment type="caution">
    <text evidence="4">The sequence shown here is derived from an EMBL/GenBank/DDBJ whole genome shotgun (WGS) entry which is preliminary data.</text>
</comment>
<organism evidence="4 5">
    <name type="scientific">Vibrio caribbeanicus ATCC BAA-2122</name>
    <dbReference type="NCBI Taxonomy" id="796620"/>
    <lineage>
        <taxon>Bacteria</taxon>
        <taxon>Pseudomonadati</taxon>
        <taxon>Pseudomonadota</taxon>
        <taxon>Gammaproteobacteria</taxon>
        <taxon>Vibrionales</taxon>
        <taxon>Vibrionaceae</taxon>
        <taxon>Vibrio</taxon>
    </lineage>
</organism>
<dbReference type="CDD" id="cd09078">
    <property type="entry name" value="nSMase"/>
    <property type="match status" value="1"/>
</dbReference>
<sequence>MRNALTIVHIITLLFISFNLHANTNIYILNNTDKKINMFLNDFHEISTQYNSEIEPYQLSKVMNISRYSGLETDRKYNIIAFFGYEYAALNVEILGTVWGSDMSFNLIDPETTHIGLLYSDRTIHHYEKGNYEYYIKASYTGGYDDITVVVNDKNSSVESQENTIDIISYNTWMLSHIGQKMETRDSLIAKEVRNHDVVFMQEVFRSENEKEIKSTMGDYFNYTSDKLNGGGSNTYDGGVITFSKYPIVEQNQHVFDNCKGTDCAADKGVLYTKIVKDNQNYHLFNLHLGSWDTQQHRDVRILQLGEIFVFMQSLNLPDDEPIIIGGDFNINKHKFPLDYMQMLRILGVSDPELIGELIYSYDPLLNNFFTPSEEGRERFDYLLYVDNGAILDSNSQIKALRSFDQSIWGTWDLSDHFAINANFTIKHQE</sequence>
<keyword evidence="5" id="KW-1185">Reference proteome</keyword>
<dbReference type="AlphaFoldDB" id="E3BHC2"/>
<dbReference type="SUPFAM" id="SSF56219">
    <property type="entry name" value="DNase I-like"/>
    <property type="match status" value="1"/>
</dbReference>
<dbReference type="GO" id="GO:0004767">
    <property type="term" value="F:sphingomyelin phosphodiesterase activity"/>
    <property type="evidence" value="ECO:0007669"/>
    <property type="project" value="InterPro"/>
</dbReference>
<evidence type="ECO:0000256" key="1">
    <source>
        <dbReference type="ARBA" id="ARBA00022729"/>
    </source>
</evidence>
<gene>
    <name evidence="4" type="ORF">VIBC2010_09707</name>
</gene>
<evidence type="ECO:0000256" key="2">
    <source>
        <dbReference type="ARBA" id="ARBA00022801"/>
    </source>
</evidence>
<protein>
    <submittedName>
        <fullName evidence="4">Putative phospholipase C</fullName>
    </submittedName>
</protein>
<keyword evidence="1" id="KW-0732">Signal</keyword>
<dbReference type="InterPro" id="IPR038772">
    <property type="entry name" value="Sph/SMPD2-like"/>
</dbReference>
<dbReference type="PANTHER" id="PTHR16320">
    <property type="entry name" value="SPHINGOMYELINASE FAMILY MEMBER"/>
    <property type="match status" value="1"/>
</dbReference>
<dbReference type="PANTHER" id="PTHR16320:SF23">
    <property type="entry name" value="SPHINGOMYELINASE C 1"/>
    <property type="match status" value="1"/>
</dbReference>
<evidence type="ECO:0000313" key="5">
    <source>
        <dbReference type="Proteomes" id="UP000002943"/>
    </source>
</evidence>
<accession>E3BHC2</accession>
<dbReference type="OrthoDB" id="338539at2"/>
<dbReference type="Gene3D" id="3.60.10.10">
    <property type="entry name" value="Endonuclease/exonuclease/phosphatase"/>
    <property type="match status" value="1"/>
</dbReference>
<dbReference type="Proteomes" id="UP000002943">
    <property type="component" value="Unassembled WGS sequence"/>
</dbReference>
<evidence type="ECO:0000259" key="3">
    <source>
        <dbReference type="Pfam" id="PF03372"/>
    </source>
</evidence>
<reference evidence="4 5" key="1">
    <citation type="journal article" date="2012" name="Int. J. Syst. Evol. Microbiol.">
        <title>Vibrio caribbeanicus sp. nov., isolated from the marine sponge Scleritoderma cyanea.</title>
        <authorList>
            <person name="Hoffmann M."/>
            <person name="Monday S.R."/>
            <person name="Allard M.W."/>
            <person name="Strain E.A."/>
            <person name="Whittaker P."/>
            <person name="Naum M."/>
            <person name="McCarthy P.J."/>
            <person name="Lopez J.V."/>
            <person name="Fischer M."/>
            <person name="Brown E.W."/>
        </authorList>
    </citation>
    <scope>NUCLEOTIDE SEQUENCE [LARGE SCALE GENOMIC DNA]</scope>
    <source>
        <strain evidence="4 5">ATCC BAA-2122</strain>
    </source>
</reference>